<sequence length="300" mass="33455">MTSLVNRLLLLVALLPLAACARQPAQKPVELTQTNEQGCTRQRSVGPQDPYADPAPLKQACVGPYLLELPQNYFDNQIGTEHDGSFGLALEYPSLEAFKPGDRIGLSVDQALRTIDIDFSYSDRFTPLQILERLSTPQEYDPESPTRSLGARIEEEPKHGLKPYYVDLARVRAHYRQKGIGDDMRVMKAAANMDWFISTDPAGRIDRLISCTSREQIDPGYAWKNGIPTKTSTDGMARCEHRFALADHRVVVKLGYLRDLLPEWHQLESRAGRLFVGHEVPAGFGTHGTADSADGERKGH</sequence>
<protein>
    <recommendedName>
        <fullName evidence="5">Secreted protein</fullName>
    </recommendedName>
</protein>
<reference evidence="3 4" key="1">
    <citation type="submission" date="2024-09" db="EMBL/GenBank/DDBJ databases">
        <authorList>
            <consortium name="All-Russian atlas of soil microorganisms"/>
            <consortium name="as a basis for the search for new antimicrobial producers and enzymes with unique properties"/>
            <person name="Sokolova E.A."/>
            <person name="Voronina E.N."/>
        </authorList>
    </citation>
    <scope>NUCLEOTIDE SEQUENCE [LARGE SCALE GENOMIC DNA]</scope>
    <source>
        <strain evidence="3 4">AF-22b-331.1</strain>
    </source>
</reference>
<feature type="chain" id="PRO_5045223199" description="Secreted protein" evidence="2">
    <location>
        <begin position="22"/>
        <end position="300"/>
    </location>
</feature>
<evidence type="ECO:0008006" key="5">
    <source>
        <dbReference type="Google" id="ProtNLM"/>
    </source>
</evidence>
<evidence type="ECO:0000256" key="2">
    <source>
        <dbReference type="SAM" id="SignalP"/>
    </source>
</evidence>
<dbReference type="RefSeq" id="WP_394164372.1">
    <property type="nucleotide sequence ID" value="NZ_JBHGCJ010000015.1"/>
</dbReference>
<comment type="caution">
    <text evidence="3">The sequence shown here is derived from an EMBL/GenBank/DDBJ whole genome shotgun (WGS) entry which is preliminary data.</text>
</comment>
<dbReference type="EMBL" id="JBHGCJ010000015">
    <property type="protein sequence ID" value="MFG6110908.1"/>
    <property type="molecule type" value="Genomic_DNA"/>
</dbReference>
<evidence type="ECO:0000256" key="1">
    <source>
        <dbReference type="SAM" id="MobiDB-lite"/>
    </source>
</evidence>
<organism evidence="3 4">
    <name type="scientific">Stenotrophomonas nematodicola</name>
    <dbReference type="NCBI Taxonomy" id="2656746"/>
    <lineage>
        <taxon>Bacteria</taxon>
        <taxon>Pseudomonadati</taxon>
        <taxon>Pseudomonadota</taxon>
        <taxon>Gammaproteobacteria</taxon>
        <taxon>Lysobacterales</taxon>
        <taxon>Lysobacteraceae</taxon>
        <taxon>Stenotrophomonas</taxon>
    </lineage>
</organism>
<dbReference type="CDD" id="cd20897">
    <property type="entry name" value="Smlt3025-like"/>
    <property type="match status" value="1"/>
</dbReference>
<dbReference type="InterPro" id="IPR049732">
    <property type="entry name" value="Smlt3025-like"/>
</dbReference>
<feature type="compositionally biased region" description="Polar residues" evidence="1">
    <location>
        <begin position="31"/>
        <end position="45"/>
    </location>
</feature>
<keyword evidence="2" id="KW-0732">Signal</keyword>
<accession>A0ABW7D1N2</accession>
<gene>
    <name evidence="3" type="ORF">ACEU0G_000790</name>
</gene>
<evidence type="ECO:0000313" key="3">
    <source>
        <dbReference type="EMBL" id="MFG6110908.1"/>
    </source>
</evidence>
<dbReference type="Proteomes" id="UP001605261">
    <property type="component" value="Unassembled WGS sequence"/>
</dbReference>
<name>A0ABW7D1N2_9GAMM</name>
<feature type="signal peptide" evidence="2">
    <location>
        <begin position="1"/>
        <end position="21"/>
    </location>
</feature>
<evidence type="ECO:0000313" key="4">
    <source>
        <dbReference type="Proteomes" id="UP001605261"/>
    </source>
</evidence>
<keyword evidence="4" id="KW-1185">Reference proteome</keyword>
<feature type="region of interest" description="Disordered" evidence="1">
    <location>
        <begin position="26"/>
        <end position="53"/>
    </location>
</feature>
<proteinExistence type="predicted"/>